<protein>
    <submittedName>
        <fullName evidence="2">Uncharacterized protein</fullName>
    </submittedName>
</protein>
<organism evidence="2 3">
    <name type="scientific">Forsythia ovata</name>
    <dbReference type="NCBI Taxonomy" id="205694"/>
    <lineage>
        <taxon>Eukaryota</taxon>
        <taxon>Viridiplantae</taxon>
        <taxon>Streptophyta</taxon>
        <taxon>Embryophyta</taxon>
        <taxon>Tracheophyta</taxon>
        <taxon>Spermatophyta</taxon>
        <taxon>Magnoliopsida</taxon>
        <taxon>eudicotyledons</taxon>
        <taxon>Gunneridae</taxon>
        <taxon>Pentapetalae</taxon>
        <taxon>asterids</taxon>
        <taxon>lamiids</taxon>
        <taxon>Lamiales</taxon>
        <taxon>Oleaceae</taxon>
        <taxon>Forsythieae</taxon>
        <taxon>Forsythia</taxon>
    </lineage>
</organism>
<dbReference type="Proteomes" id="UP001604277">
    <property type="component" value="Unassembled WGS sequence"/>
</dbReference>
<sequence>MTVYVQKIYYEAAVDDIFGFIESSISTASLKRPKEFMSRRWRIAKLLYGGDDDLDYGSEIESENCCPVSKWVPAQSPLAVAIGCEHNRREVHPLSHQAVVVSPINAKSPSKPFQNRSRRPNFSKSRLDQNGKIATAGLNKMAASERNLTKQRRRESRRWMWRPKFRA</sequence>
<dbReference type="AlphaFoldDB" id="A0ABD1T9N6"/>
<feature type="compositionally biased region" description="Basic residues" evidence="1">
    <location>
        <begin position="149"/>
        <end position="167"/>
    </location>
</feature>
<feature type="region of interest" description="Disordered" evidence="1">
    <location>
        <begin position="144"/>
        <end position="167"/>
    </location>
</feature>
<accession>A0ABD1T9N6</accession>
<proteinExistence type="predicted"/>
<keyword evidence="3" id="KW-1185">Reference proteome</keyword>
<evidence type="ECO:0000256" key="1">
    <source>
        <dbReference type="SAM" id="MobiDB-lite"/>
    </source>
</evidence>
<comment type="caution">
    <text evidence="2">The sequence shown here is derived from an EMBL/GenBank/DDBJ whole genome shotgun (WGS) entry which is preliminary data.</text>
</comment>
<feature type="region of interest" description="Disordered" evidence="1">
    <location>
        <begin position="106"/>
        <end position="130"/>
    </location>
</feature>
<evidence type="ECO:0000313" key="2">
    <source>
        <dbReference type="EMBL" id="KAL2509366.1"/>
    </source>
</evidence>
<name>A0ABD1T9N6_9LAMI</name>
<gene>
    <name evidence="2" type="ORF">Fot_33013</name>
</gene>
<evidence type="ECO:0000313" key="3">
    <source>
        <dbReference type="Proteomes" id="UP001604277"/>
    </source>
</evidence>
<feature type="compositionally biased region" description="Polar residues" evidence="1">
    <location>
        <begin position="106"/>
        <end position="115"/>
    </location>
</feature>
<reference evidence="3" key="1">
    <citation type="submission" date="2024-07" db="EMBL/GenBank/DDBJ databases">
        <title>Two chromosome-level genome assemblies of Korean endemic species Abeliophyllum distichum and Forsythia ovata (Oleaceae).</title>
        <authorList>
            <person name="Jang H."/>
        </authorList>
    </citation>
    <scope>NUCLEOTIDE SEQUENCE [LARGE SCALE GENOMIC DNA]</scope>
</reference>
<dbReference type="EMBL" id="JBFOLJ010000009">
    <property type="protein sequence ID" value="KAL2509366.1"/>
    <property type="molecule type" value="Genomic_DNA"/>
</dbReference>